<feature type="region of interest" description="Disordered" evidence="1">
    <location>
        <begin position="1"/>
        <end position="21"/>
    </location>
</feature>
<keyword evidence="3" id="KW-1185">Reference proteome</keyword>
<dbReference type="Proteomes" id="UP001152888">
    <property type="component" value="Unassembled WGS sequence"/>
</dbReference>
<dbReference type="GO" id="GO:0004860">
    <property type="term" value="F:protein kinase inhibitor activity"/>
    <property type="evidence" value="ECO:0007669"/>
    <property type="project" value="TreeGrafter"/>
</dbReference>
<evidence type="ECO:0000313" key="3">
    <source>
        <dbReference type="Proteomes" id="UP001152888"/>
    </source>
</evidence>
<evidence type="ECO:0000256" key="1">
    <source>
        <dbReference type="SAM" id="MobiDB-lite"/>
    </source>
</evidence>
<organism evidence="2 3">
    <name type="scientific">Acanthoscelides obtectus</name>
    <name type="common">Bean weevil</name>
    <name type="synonym">Bruchus obtectus</name>
    <dbReference type="NCBI Taxonomy" id="200917"/>
    <lineage>
        <taxon>Eukaryota</taxon>
        <taxon>Metazoa</taxon>
        <taxon>Ecdysozoa</taxon>
        <taxon>Arthropoda</taxon>
        <taxon>Hexapoda</taxon>
        <taxon>Insecta</taxon>
        <taxon>Pterygota</taxon>
        <taxon>Neoptera</taxon>
        <taxon>Endopterygota</taxon>
        <taxon>Coleoptera</taxon>
        <taxon>Polyphaga</taxon>
        <taxon>Cucujiformia</taxon>
        <taxon>Chrysomeloidea</taxon>
        <taxon>Chrysomelidae</taxon>
        <taxon>Bruchinae</taxon>
        <taxon>Bruchini</taxon>
        <taxon>Acanthoscelides</taxon>
    </lineage>
</organism>
<dbReference type="GO" id="GO:0005730">
    <property type="term" value="C:nucleolus"/>
    <property type="evidence" value="ECO:0007669"/>
    <property type="project" value="TreeGrafter"/>
</dbReference>
<feature type="compositionally biased region" description="Low complexity" evidence="1">
    <location>
        <begin position="168"/>
        <end position="178"/>
    </location>
</feature>
<dbReference type="GO" id="GO:0019901">
    <property type="term" value="F:protein kinase binding"/>
    <property type="evidence" value="ECO:0007669"/>
    <property type="project" value="TreeGrafter"/>
</dbReference>
<dbReference type="PANTHER" id="PTHR13507:SF0">
    <property type="entry name" value="PRKR-INTERACTING PROTEIN 1"/>
    <property type="match status" value="1"/>
</dbReference>
<accession>A0A9P0JWX5</accession>
<gene>
    <name evidence="2" type="ORF">ACAOBT_LOCUS3278</name>
</gene>
<dbReference type="PANTHER" id="PTHR13507">
    <property type="entry name" value="PRKR-INTERACTING PROTEIN 1"/>
    <property type="match status" value="1"/>
</dbReference>
<feature type="compositionally biased region" description="Basic residues" evidence="1">
    <location>
        <begin position="125"/>
        <end position="142"/>
    </location>
</feature>
<protein>
    <recommendedName>
        <fullName evidence="4">PRKR-interacting protein 1</fullName>
    </recommendedName>
</protein>
<feature type="compositionally biased region" description="Basic and acidic residues" evidence="1">
    <location>
        <begin position="115"/>
        <end position="124"/>
    </location>
</feature>
<proteinExistence type="predicted"/>
<dbReference type="AlphaFoldDB" id="A0A9P0JWX5"/>
<evidence type="ECO:0000313" key="2">
    <source>
        <dbReference type="EMBL" id="CAH1959623.1"/>
    </source>
</evidence>
<dbReference type="GO" id="GO:0003725">
    <property type="term" value="F:double-stranded RNA binding"/>
    <property type="evidence" value="ECO:0007669"/>
    <property type="project" value="InterPro"/>
</dbReference>
<feature type="compositionally biased region" description="Basic residues" evidence="1">
    <location>
        <begin position="1"/>
        <end position="11"/>
    </location>
</feature>
<comment type="caution">
    <text evidence="2">The sequence shown here is derived from an EMBL/GenBank/DDBJ whole genome shotgun (WGS) entry which is preliminary data.</text>
</comment>
<dbReference type="EMBL" id="CAKOFQ010006683">
    <property type="protein sequence ID" value="CAH1959623.1"/>
    <property type="molecule type" value="Genomic_DNA"/>
</dbReference>
<dbReference type="Pfam" id="PF06658">
    <property type="entry name" value="DUF1168"/>
    <property type="match status" value="1"/>
</dbReference>
<dbReference type="OrthoDB" id="10067079at2759"/>
<feature type="region of interest" description="Disordered" evidence="1">
    <location>
        <begin position="115"/>
        <end position="182"/>
    </location>
</feature>
<sequence length="249" mass="28611">METVQKLKKKGKSDGEEEKAPVLIRNSTDLQRMKLEKLMKNPEKPVIIPERPKERGMPNVPDFVRNVMGSSAGAGSGEFHVYRHLRRKEFARQKYMQERAEKEKLQEEYHIKLQENKRRAEERTAKKRLKRLKKKQKQKKKIKCNENKTKLNESSSEISESSDEEKSVSSSADAGGSSTVQDFYNSAPSDSDYVGQKMILSCFPVVFGLRVIHFRTAPRAMHENTMCTGTILVLIATELLRVTRRGKQL</sequence>
<evidence type="ECO:0008006" key="4">
    <source>
        <dbReference type="Google" id="ProtNLM"/>
    </source>
</evidence>
<feature type="region of interest" description="Disordered" evidence="1">
    <location>
        <begin position="41"/>
        <end position="62"/>
    </location>
</feature>
<reference evidence="2" key="1">
    <citation type="submission" date="2022-03" db="EMBL/GenBank/DDBJ databases">
        <authorList>
            <person name="Sayadi A."/>
        </authorList>
    </citation>
    <scope>NUCLEOTIDE SEQUENCE</scope>
</reference>
<dbReference type="InterPro" id="IPR009548">
    <property type="entry name" value="Prkrip1"/>
</dbReference>
<name>A0A9P0JWX5_ACAOB</name>